<dbReference type="RefSeq" id="XP_018332892.1">
    <property type="nucleotide sequence ID" value="XM_018477390.2"/>
</dbReference>
<comment type="subcellular location">
    <subcellularLocation>
        <location evidence="3">Mitochondrion inner membrane</location>
        <topology evidence="3">Peripheral membrane protein</topology>
    </subcellularLocation>
    <subcellularLocation>
        <location evidence="2">Mitochondrion intermembrane space</location>
    </subcellularLocation>
</comment>
<dbReference type="RefSeq" id="XP_025837283.1">
    <property type="nucleotide sequence ID" value="XM_025981498.1"/>
</dbReference>
<dbReference type="KEGG" id="apln:108742252"/>
<evidence type="ECO:0000313" key="14">
    <source>
        <dbReference type="RefSeq" id="XP_018332892.1"/>
    </source>
</evidence>
<evidence type="ECO:0000313" key="15">
    <source>
        <dbReference type="RefSeq" id="XP_025837283.1"/>
    </source>
</evidence>
<dbReference type="OrthoDB" id="268414at2759"/>
<sequence length="128" mass="14892">MGNSFGHIFENAYNLYMHPDITPSPLDEPSYDPNFGFPNGRVERVSKATKEELISAKVPLNKRDYCAHLGIAYKACRKDHWPFAVKCSHEKHAYLNCEYEDFVLRMKEYERERRLRVKCGPPVIETPA</sequence>
<dbReference type="GeneID" id="108742252"/>
<keyword evidence="7" id="KW-0679">Respiratory chain</keyword>
<keyword evidence="6" id="KW-0813">Transport</keyword>
<comment type="function">
    <text evidence="1">Accessory subunit of the mitochondrial membrane respiratory chain NADH dehydrogenase (Complex I), that is believed not to be involved in catalysis. Complex I functions in the transfer of electrons from NADH to the respiratory chain. The immediate electron acceptor for the enzyme is believed to be ubiquinone.</text>
</comment>
<dbReference type="PANTHER" id="PTHR20900">
    <property type="entry name" value="NADH:UBIQUINONE OXIDOREDUCTASE B18-LIKE SUBUNIT"/>
    <property type="match status" value="1"/>
</dbReference>
<keyword evidence="12" id="KW-1015">Disulfide bond</keyword>
<dbReference type="STRING" id="224129.A0A1W4XJC8"/>
<name>A0A1W4XJC8_AGRPL</name>
<protein>
    <recommendedName>
        <fullName evidence="5">NADH dehydrogenase [ubiquinone] 1 beta subcomplex subunit 7</fullName>
    </recommendedName>
</protein>
<accession>A0A1W4XJC8</accession>
<evidence type="ECO:0000256" key="5">
    <source>
        <dbReference type="ARBA" id="ARBA00018677"/>
    </source>
</evidence>
<dbReference type="Proteomes" id="UP000192223">
    <property type="component" value="Unplaced"/>
</dbReference>
<dbReference type="Pfam" id="PF05676">
    <property type="entry name" value="NDUF_B7"/>
    <property type="match status" value="1"/>
</dbReference>
<evidence type="ECO:0000256" key="8">
    <source>
        <dbReference type="ARBA" id="ARBA00022792"/>
    </source>
</evidence>
<evidence type="ECO:0000256" key="9">
    <source>
        <dbReference type="ARBA" id="ARBA00022982"/>
    </source>
</evidence>
<evidence type="ECO:0000256" key="2">
    <source>
        <dbReference type="ARBA" id="ARBA00004569"/>
    </source>
</evidence>
<evidence type="ECO:0000313" key="13">
    <source>
        <dbReference type="Proteomes" id="UP000192223"/>
    </source>
</evidence>
<dbReference type="GO" id="GO:0005743">
    <property type="term" value="C:mitochondrial inner membrane"/>
    <property type="evidence" value="ECO:0007669"/>
    <property type="project" value="UniProtKB-SubCell"/>
</dbReference>
<gene>
    <name evidence="14" type="primary">LOC108742252</name>
    <name evidence="15" type="synonym">LOC112906737</name>
</gene>
<proteinExistence type="inferred from homology"/>
<evidence type="ECO:0000256" key="10">
    <source>
        <dbReference type="ARBA" id="ARBA00023128"/>
    </source>
</evidence>
<keyword evidence="8" id="KW-0999">Mitochondrion inner membrane</keyword>
<evidence type="ECO:0000256" key="4">
    <source>
        <dbReference type="ARBA" id="ARBA00008006"/>
    </source>
</evidence>
<dbReference type="KEGG" id="apln:112906737"/>
<dbReference type="PROSITE" id="PS51808">
    <property type="entry name" value="CHCH"/>
    <property type="match status" value="1"/>
</dbReference>
<keyword evidence="9" id="KW-0249">Electron transport</keyword>
<dbReference type="PANTHER" id="PTHR20900:SF0">
    <property type="entry name" value="NADH DEHYDROGENASE [UBIQUINONE] 1 BETA SUBCOMPLEX SUBUNIT 7"/>
    <property type="match status" value="1"/>
</dbReference>
<comment type="similarity">
    <text evidence="4">Belongs to the complex I NDUFB7 subunit family.</text>
</comment>
<reference evidence="14 15" key="1">
    <citation type="submission" date="2025-04" db="UniProtKB">
        <authorList>
            <consortium name="RefSeq"/>
        </authorList>
    </citation>
    <scope>IDENTIFICATION</scope>
    <source>
        <tissue evidence="14 15">Entire body</tissue>
    </source>
</reference>
<evidence type="ECO:0000256" key="12">
    <source>
        <dbReference type="ARBA" id="ARBA00023157"/>
    </source>
</evidence>
<dbReference type="GO" id="GO:0005758">
    <property type="term" value="C:mitochondrial intermembrane space"/>
    <property type="evidence" value="ECO:0007669"/>
    <property type="project" value="UniProtKB-SubCell"/>
</dbReference>
<dbReference type="AlphaFoldDB" id="A0A1W4XJC8"/>
<keyword evidence="11" id="KW-0472">Membrane</keyword>
<keyword evidence="10" id="KW-0496">Mitochondrion</keyword>
<evidence type="ECO:0000256" key="7">
    <source>
        <dbReference type="ARBA" id="ARBA00022660"/>
    </source>
</evidence>
<evidence type="ECO:0000256" key="11">
    <source>
        <dbReference type="ARBA" id="ARBA00023136"/>
    </source>
</evidence>
<evidence type="ECO:0000256" key="3">
    <source>
        <dbReference type="ARBA" id="ARBA00004637"/>
    </source>
</evidence>
<evidence type="ECO:0000256" key="1">
    <source>
        <dbReference type="ARBA" id="ARBA00003195"/>
    </source>
</evidence>
<evidence type="ECO:0000256" key="6">
    <source>
        <dbReference type="ARBA" id="ARBA00022448"/>
    </source>
</evidence>
<organism evidence="13 14">
    <name type="scientific">Agrilus planipennis</name>
    <name type="common">Emerald ash borer</name>
    <name type="synonym">Agrilus marcopoli</name>
    <dbReference type="NCBI Taxonomy" id="224129"/>
    <lineage>
        <taxon>Eukaryota</taxon>
        <taxon>Metazoa</taxon>
        <taxon>Ecdysozoa</taxon>
        <taxon>Arthropoda</taxon>
        <taxon>Hexapoda</taxon>
        <taxon>Insecta</taxon>
        <taxon>Pterygota</taxon>
        <taxon>Neoptera</taxon>
        <taxon>Endopterygota</taxon>
        <taxon>Coleoptera</taxon>
        <taxon>Polyphaga</taxon>
        <taxon>Elateriformia</taxon>
        <taxon>Buprestoidea</taxon>
        <taxon>Buprestidae</taxon>
        <taxon>Agrilinae</taxon>
        <taxon>Agrilus</taxon>
    </lineage>
</organism>
<dbReference type="InterPro" id="IPR008698">
    <property type="entry name" value="NDUB7"/>
</dbReference>
<keyword evidence="13" id="KW-1185">Reference proteome</keyword>